<dbReference type="EMBL" id="JAHHIF010000021">
    <property type="protein sequence ID" value="MBW4546077.1"/>
    <property type="molecule type" value="Genomic_DNA"/>
</dbReference>
<comment type="caution">
    <text evidence="1">The sequence shown here is derived from an EMBL/GenBank/DDBJ whole genome shotgun (WGS) entry which is preliminary data.</text>
</comment>
<proteinExistence type="predicted"/>
<dbReference type="SUPFAM" id="SSF53448">
    <property type="entry name" value="Nucleotide-diphospho-sugar transferases"/>
    <property type="match status" value="1"/>
</dbReference>
<dbReference type="AlphaFoldDB" id="A0A951PN76"/>
<dbReference type="Proteomes" id="UP000753908">
    <property type="component" value="Unassembled WGS sequence"/>
</dbReference>
<sequence>MSNPLGSLKDISLVTNNFGDKSVFRDILLDWFRFLGGKPGEVVVVDCGSDAETQAMYWQLYQEGLIDKLQVIQSNHEDNYGGSETGYIQEYTAAAIASKPYILCFHADTLPYREGHDNWLEEAISYLDRDDVFSVGGSFNLPSKHHDAWLGWYYSKKCSLNFALMKRSTYMKAIHEFAGSFITSGFKEENPAEVTNQSRYVLEVAFEEYIKRHNVYTLCKVEDPNWTVFHTNAHEDRLKKIREKYLARKGIERFINVGFSDAEPIPANALYYGQPPVALIKRLKIAFGKSSIGPYGRELKQRFSSRVGDSSEAVS</sequence>
<dbReference type="CDD" id="cd00761">
    <property type="entry name" value="Glyco_tranf_GTA_type"/>
    <property type="match status" value="1"/>
</dbReference>
<name>A0A951PN76_9CYAN</name>
<dbReference type="InterPro" id="IPR029044">
    <property type="entry name" value="Nucleotide-diphossugar_trans"/>
</dbReference>
<organism evidence="1 2">
    <name type="scientific">Symplocastrum torsivum CPER-KK1</name>
    <dbReference type="NCBI Taxonomy" id="450513"/>
    <lineage>
        <taxon>Bacteria</taxon>
        <taxon>Bacillati</taxon>
        <taxon>Cyanobacteriota</taxon>
        <taxon>Cyanophyceae</taxon>
        <taxon>Oscillatoriophycideae</taxon>
        <taxon>Oscillatoriales</taxon>
        <taxon>Microcoleaceae</taxon>
        <taxon>Symplocastrum</taxon>
    </lineage>
</organism>
<protein>
    <submittedName>
        <fullName evidence="1">Glycosyltransferase</fullName>
    </submittedName>
</protein>
<accession>A0A951PN76</accession>
<reference evidence="1" key="2">
    <citation type="journal article" date="2022" name="Microbiol. Resour. Announc.">
        <title>Metagenome Sequencing to Explore Phylogenomics of Terrestrial Cyanobacteria.</title>
        <authorList>
            <person name="Ward R.D."/>
            <person name="Stajich J.E."/>
            <person name="Johansen J.R."/>
            <person name="Huntemann M."/>
            <person name="Clum A."/>
            <person name="Foster B."/>
            <person name="Foster B."/>
            <person name="Roux S."/>
            <person name="Palaniappan K."/>
            <person name="Varghese N."/>
            <person name="Mukherjee S."/>
            <person name="Reddy T.B.K."/>
            <person name="Daum C."/>
            <person name="Copeland A."/>
            <person name="Chen I.A."/>
            <person name="Ivanova N.N."/>
            <person name="Kyrpides N.C."/>
            <person name="Shapiro N."/>
            <person name="Eloe-Fadrosh E.A."/>
            <person name="Pietrasiak N."/>
        </authorList>
    </citation>
    <scope>NUCLEOTIDE SEQUENCE</scope>
    <source>
        <strain evidence="1">CPER-KK1</strain>
    </source>
</reference>
<evidence type="ECO:0000313" key="1">
    <source>
        <dbReference type="EMBL" id="MBW4546077.1"/>
    </source>
</evidence>
<evidence type="ECO:0000313" key="2">
    <source>
        <dbReference type="Proteomes" id="UP000753908"/>
    </source>
</evidence>
<reference evidence="1" key="1">
    <citation type="submission" date="2021-05" db="EMBL/GenBank/DDBJ databases">
        <authorList>
            <person name="Pietrasiak N."/>
            <person name="Ward R."/>
            <person name="Stajich J.E."/>
            <person name="Kurbessoian T."/>
        </authorList>
    </citation>
    <scope>NUCLEOTIDE SEQUENCE</scope>
    <source>
        <strain evidence="1">CPER-KK1</strain>
    </source>
</reference>
<dbReference type="Gene3D" id="3.90.550.10">
    <property type="entry name" value="Spore Coat Polysaccharide Biosynthesis Protein SpsA, Chain A"/>
    <property type="match status" value="1"/>
</dbReference>
<gene>
    <name evidence="1" type="ORF">KME25_16755</name>
</gene>